<dbReference type="GO" id="GO:0034599">
    <property type="term" value="P:cellular response to oxidative stress"/>
    <property type="evidence" value="ECO:0007669"/>
    <property type="project" value="TreeGrafter"/>
</dbReference>
<feature type="region of interest" description="Disordered" evidence="1">
    <location>
        <begin position="1"/>
        <end position="20"/>
    </location>
</feature>
<dbReference type="Pfam" id="PF00462">
    <property type="entry name" value="Glutaredoxin"/>
    <property type="match status" value="1"/>
</dbReference>
<dbReference type="PANTHER" id="PTHR45694:SF18">
    <property type="entry name" value="GLUTAREDOXIN-1-RELATED"/>
    <property type="match status" value="1"/>
</dbReference>
<name>A0A812QCD4_9DINO</name>
<dbReference type="OrthoDB" id="437561at2759"/>
<feature type="transmembrane region" description="Helical" evidence="2">
    <location>
        <begin position="336"/>
        <end position="354"/>
    </location>
</feature>
<dbReference type="InterPro" id="IPR036249">
    <property type="entry name" value="Thioredoxin-like_sf"/>
</dbReference>
<proteinExistence type="predicted"/>
<feature type="transmembrane region" description="Helical" evidence="2">
    <location>
        <begin position="197"/>
        <end position="221"/>
    </location>
</feature>
<dbReference type="Proteomes" id="UP000601435">
    <property type="component" value="Unassembled WGS sequence"/>
</dbReference>
<feature type="domain" description="Glutaredoxin" evidence="3">
    <location>
        <begin position="38"/>
        <end position="101"/>
    </location>
</feature>
<dbReference type="GO" id="GO:0005737">
    <property type="term" value="C:cytoplasm"/>
    <property type="evidence" value="ECO:0007669"/>
    <property type="project" value="TreeGrafter"/>
</dbReference>
<feature type="transmembrane region" description="Helical" evidence="2">
    <location>
        <begin position="366"/>
        <end position="386"/>
    </location>
</feature>
<organism evidence="4 5">
    <name type="scientific">Symbiodinium necroappetens</name>
    <dbReference type="NCBI Taxonomy" id="1628268"/>
    <lineage>
        <taxon>Eukaryota</taxon>
        <taxon>Sar</taxon>
        <taxon>Alveolata</taxon>
        <taxon>Dinophyceae</taxon>
        <taxon>Suessiales</taxon>
        <taxon>Symbiodiniaceae</taxon>
        <taxon>Symbiodinium</taxon>
    </lineage>
</organism>
<comment type="caution">
    <text evidence="4">The sequence shown here is derived from an EMBL/GenBank/DDBJ whole genome shotgun (WGS) entry which is preliminary data.</text>
</comment>
<gene>
    <name evidence="4" type="primary">GRXC6</name>
    <name evidence="4" type="ORF">SNEC2469_LOCUS9669</name>
</gene>
<feature type="transmembrane region" description="Helical" evidence="2">
    <location>
        <begin position="276"/>
        <end position="309"/>
    </location>
</feature>
<dbReference type="CDD" id="cd03419">
    <property type="entry name" value="GRX_GRXh_1_2_like"/>
    <property type="match status" value="1"/>
</dbReference>
<keyword evidence="2" id="KW-0472">Membrane</keyword>
<dbReference type="PANTHER" id="PTHR45694">
    <property type="entry name" value="GLUTAREDOXIN 2"/>
    <property type="match status" value="1"/>
</dbReference>
<dbReference type="GO" id="GO:0015038">
    <property type="term" value="F:glutathione disulfide oxidoreductase activity"/>
    <property type="evidence" value="ECO:0007669"/>
    <property type="project" value="TreeGrafter"/>
</dbReference>
<keyword evidence="2" id="KW-0812">Transmembrane</keyword>
<keyword evidence="5" id="KW-1185">Reference proteome</keyword>
<accession>A0A812QCD4</accession>
<dbReference type="SUPFAM" id="SSF52833">
    <property type="entry name" value="Thioredoxin-like"/>
    <property type="match status" value="1"/>
</dbReference>
<dbReference type="PRINTS" id="PR00160">
    <property type="entry name" value="GLUTAREDOXIN"/>
</dbReference>
<dbReference type="EMBL" id="CAJNJA010015608">
    <property type="protein sequence ID" value="CAE7364617.1"/>
    <property type="molecule type" value="Genomic_DNA"/>
</dbReference>
<dbReference type="Gene3D" id="3.40.30.10">
    <property type="entry name" value="Glutaredoxin"/>
    <property type="match status" value="1"/>
</dbReference>
<reference evidence="4" key="1">
    <citation type="submission" date="2021-02" db="EMBL/GenBank/DDBJ databases">
        <authorList>
            <person name="Dougan E. K."/>
            <person name="Rhodes N."/>
            <person name="Thang M."/>
            <person name="Chan C."/>
        </authorList>
    </citation>
    <scope>NUCLEOTIDE SEQUENCE</scope>
</reference>
<dbReference type="InterPro" id="IPR014025">
    <property type="entry name" value="Glutaredoxin_subgr"/>
</dbReference>
<dbReference type="PROSITE" id="PS51354">
    <property type="entry name" value="GLUTAREDOXIN_2"/>
    <property type="match status" value="1"/>
</dbReference>
<sequence length="440" mass="47992">MGSCKSTPAPAVGTASEEPLAKMSQKAEIEEIVGSHKVVVIAKSWCPFCTKVNVAFQSLSVSDLKVVEADHRPDELDFMEAVKEITEKKSVPQVFVGGKFIPGGCDNIMDLREKGELKPLLQEATCEVTEFSCCTVTRAVSKEADRCQLHNTLYCFAAIFLTFQLPGLCRRLGFTRSKESAEEASESQEDSEEVRRVLRILAGLAIMAFIAAEVYCAILIANATQRALTVPERNSMLAADAFLVPLVEIFQFLEDVVAVKISAAMVTGETHLVRHILIMGVVGGILCGTVAASVATAICSWPAAIQWILAPYSMHDSYLQCPLVPQGPAAVDSARMYWLLQVWSWPLGFACRAIKGFLFGSGDIVLGMTVLGLANGMVSIGGIYLFFLPQPSLDSLGWISFASSGASFLILLAMFAARRDLRKRYDLRITRPTLASWFRV</sequence>
<evidence type="ECO:0000256" key="2">
    <source>
        <dbReference type="SAM" id="Phobius"/>
    </source>
</evidence>
<keyword evidence="2" id="KW-1133">Transmembrane helix</keyword>
<evidence type="ECO:0000259" key="3">
    <source>
        <dbReference type="Pfam" id="PF00462"/>
    </source>
</evidence>
<evidence type="ECO:0000313" key="5">
    <source>
        <dbReference type="Proteomes" id="UP000601435"/>
    </source>
</evidence>
<dbReference type="InterPro" id="IPR002109">
    <property type="entry name" value="Glutaredoxin"/>
</dbReference>
<evidence type="ECO:0000313" key="4">
    <source>
        <dbReference type="EMBL" id="CAE7364617.1"/>
    </source>
</evidence>
<protein>
    <submittedName>
        <fullName evidence="4">GRXC6 protein</fullName>
    </submittedName>
</protein>
<evidence type="ECO:0000256" key="1">
    <source>
        <dbReference type="SAM" id="MobiDB-lite"/>
    </source>
</evidence>
<dbReference type="AlphaFoldDB" id="A0A812QCD4"/>
<feature type="transmembrane region" description="Helical" evidence="2">
    <location>
        <begin position="398"/>
        <end position="417"/>
    </location>
</feature>